<dbReference type="AlphaFoldDB" id="A0A845LFR9"/>
<keyword evidence="1" id="KW-0472">Membrane</keyword>
<dbReference type="RefSeq" id="WP_161261858.1">
    <property type="nucleotide sequence ID" value="NZ_WXEX01000007.1"/>
</dbReference>
<evidence type="ECO:0000313" key="2">
    <source>
        <dbReference type="EMBL" id="MZP43285.1"/>
    </source>
</evidence>
<dbReference type="OrthoDB" id="9850147at2"/>
<name>A0A845LFR9_HELGE</name>
<reference evidence="2 3" key="1">
    <citation type="submission" date="2020-01" db="EMBL/GenBank/DDBJ databases">
        <title>Whole genome sequence of Heliobacterium gestii DSM 11169.</title>
        <authorList>
            <person name="Kyndt J.A."/>
            <person name="Meyer T.E."/>
        </authorList>
    </citation>
    <scope>NUCLEOTIDE SEQUENCE [LARGE SCALE GENOMIC DNA]</scope>
    <source>
        <strain evidence="2 3">DSM 11169</strain>
    </source>
</reference>
<gene>
    <name evidence="2" type="ORF">GTO89_09565</name>
</gene>
<evidence type="ECO:0008006" key="4">
    <source>
        <dbReference type="Google" id="ProtNLM"/>
    </source>
</evidence>
<dbReference type="EMBL" id="WXEX01000007">
    <property type="protein sequence ID" value="MZP43285.1"/>
    <property type="molecule type" value="Genomic_DNA"/>
</dbReference>
<proteinExistence type="predicted"/>
<keyword evidence="3" id="KW-1185">Reference proteome</keyword>
<feature type="transmembrane region" description="Helical" evidence="1">
    <location>
        <begin position="20"/>
        <end position="44"/>
    </location>
</feature>
<keyword evidence="1" id="KW-0812">Transmembrane</keyword>
<accession>A0A845LFR9</accession>
<comment type="caution">
    <text evidence="2">The sequence shown here is derived from an EMBL/GenBank/DDBJ whole genome shotgun (WGS) entry which is preliminary data.</text>
</comment>
<evidence type="ECO:0000313" key="3">
    <source>
        <dbReference type="Proteomes" id="UP000471031"/>
    </source>
</evidence>
<evidence type="ECO:0000256" key="1">
    <source>
        <dbReference type="SAM" id="Phobius"/>
    </source>
</evidence>
<keyword evidence="1" id="KW-1133">Transmembrane helix</keyword>
<sequence length="168" mass="17458">MCLGYAGGAARPGEVGAGLLYLFFIIAALATLAATATVMGNYAWSSVRGQARAEQALYSAESGIEAALVGIGEWLRNRPVSENRVEAAALASHLAARLPGVSLGDGRVRLTYRTVSGQPCALDVIAAAECDGGRFVMMARVGMAKAASGLWQISQVERTSLLSSTRVP</sequence>
<protein>
    <recommendedName>
        <fullName evidence="4">Type 4 fimbrial biogenesis protein PilX N-terminal domain-containing protein</fullName>
    </recommendedName>
</protein>
<dbReference type="Proteomes" id="UP000471031">
    <property type="component" value="Unassembled WGS sequence"/>
</dbReference>
<organism evidence="2 3">
    <name type="scientific">Heliomicrobium gestii</name>
    <name type="common">Heliobacterium gestii</name>
    <dbReference type="NCBI Taxonomy" id="2699"/>
    <lineage>
        <taxon>Bacteria</taxon>
        <taxon>Bacillati</taxon>
        <taxon>Bacillota</taxon>
        <taxon>Clostridia</taxon>
        <taxon>Eubacteriales</taxon>
        <taxon>Heliobacteriaceae</taxon>
        <taxon>Heliomicrobium</taxon>
    </lineage>
</organism>